<protein>
    <submittedName>
        <fullName evidence="1">Uncharacterized protein</fullName>
    </submittedName>
</protein>
<reference evidence="1 2" key="1">
    <citation type="journal article" date="2014" name="Int. J. Syst. Evol. Microbiol.">
        <title>Thermococcus paralvinellae sp. nov. and Thermococcus cleftensis sp. nov. of hyperthermophilic heterotrophs from deep-sea hydrothermal vents.</title>
        <authorList>
            <person name="Hensley S.A."/>
            <person name="Jung J.H."/>
            <person name="Park C.S."/>
            <person name="Holden J.F."/>
        </authorList>
    </citation>
    <scope>NUCLEOTIDE SEQUENCE [LARGE SCALE GENOMIC DNA]</scope>
    <source>
        <strain evidence="1 2">ES1</strain>
    </source>
</reference>
<evidence type="ECO:0000313" key="2">
    <source>
        <dbReference type="Proteomes" id="UP000019027"/>
    </source>
</evidence>
<dbReference type="KEGG" id="ths:TES1_0027"/>
<dbReference type="STRING" id="582419.TES1_0027"/>
<evidence type="ECO:0000313" key="1">
    <source>
        <dbReference type="EMBL" id="AHF79426.1"/>
    </source>
</evidence>
<name>W0I080_9EURY</name>
<dbReference type="AlphaFoldDB" id="W0I080"/>
<gene>
    <name evidence="1" type="ORF">TES1_0027</name>
</gene>
<proteinExistence type="predicted"/>
<organism evidence="1 2">
    <name type="scientific">Thermococcus paralvinellae</name>
    <dbReference type="NCBI Taxonomy" id="582419"/>
    <lineage>
        <taxon>Archaea</taxon>
        <taxon>Methanobacteriati</taxon>
        <taxon>Methanobacteriota</taxon>
        <taxon>Thermococci</taxon>
        <taxon>Thermococcales</taxon>
        <taxon>Thermococcaceae</taxon>
        <taxon>Thermococcus</taxon>
    </lineage>
</organism>
<dbReference type="HOGENOM" id="CLU_2366378_0_0_2"/>
<keyword evidence="2" id="KW-1185">Reference proteome</keyword>
<sequence>MDKLELKNYLTMLRARMSFAEELYGIRMNYLPLVVEDEIIILDKNDGKIKRLRDKKPLSESELEMVLPKIRENIEKGLVDLYLTMNFQCIHGPGE</sequence>
<dbReference type="Proteomes" id="UP000019027">
    <property type="component" value="Chromosome"/>
</dbReference>
<accession>W0I080</accession>
<dbReference type="EMBL" id="CP006965">
    <property type="protein sequence ID" value="AHF79426.1"/>
    <property type="molecule type" value="Genomic_DNA"/>
</dbReference>